<comment type="caution">
    <text evidence="2">The sequence shown here is derived from an EMBL/GenBank/DDBJ whole genome shotgun (WGS) entry which is preliminary data.</text>
</comment>
<proteinExistence type="predicted"/>
<evidence type="ECO:0000256" key="1">
    <source>
        <dbReference type="SAM" id="MobiDB-lite"/>
    </source>
</evidence>
<keyword evidence="3" id="KW-1185">Reference proteome</keyword>
<feature type="region of interest" description="Disordered" evidence="1">
    <location>
        <begin position="15"/>
        <end position="78"/>
    </location>
</feature>
<dbReference type="EMBL" id="LIAE01010263">
    <property type="protein sequence ID" value="PAV64372.1"/>
    <property type="molecule type" value="Genomic_DNA"/>
</dbReference>
<gene>
    <name evidence="2" type="ORF">WR25_07551</name>
</gene>
<evidence type="ECO:0000313" key="2">
    <source>
        <dbReference type="EMBL" id="PAV64372.1"/>
    </source>
</evidence>
<accession>A0A2A2JS13</accession>
<name>A0A2A2JS13_9BILA</name>
<dbReference type="Proteomes" id="UP000218231">
    <property type="component" value="Unassembled WGS sequence"/>
</dbReference>
<protein>
    <submittedName>
        <fullName evidence="2">Uncharacterized protein</fullName>
    </submittedName>
</protein>
<sequence>MEWIHENDVRNVREIKMPSKRDCAETKDRKQDKGKQGKIELKEAGQDKLRQDKDDEAQRDSGIRKECEGGRQWGNHIS</sequence>
<evidence type="ECO:0000313" key="3">
    <source>
        <dbReference type="Proteomes" id="UP000218231"/>
    </source>
</evidence>
<reference evidence="2 3" key="1">
    <citation type="journal article" date="2017" name="Curr. Biol.">
        <title>Genome architecture and evolution of a unichromosomal asexual nematode.</title>
        <authorList>
            <person name="Fradin H."/>
            <person name="Zegar C."/>
            <person name="Gutwein M."/>
            <person name="Lucas J."/>
            <person name="Kovtun M."/>
            <person name="Corcoran D."/>
            <person name="Baugh L.R."/>
            <person name="Kiontke K."/>
            <person name="Gunsalus K."/>
            <person name="Fitch D.H."/>
            <person name="Piano F."/>
        </authorList>
    </citation>
    <scope>NUCLEOTIDE SEQUENCE [LARGE SCALE GENOMIC DNA]</scope>
    <source>
        <strain evidence="2">PF1309</strain>
    </source>
</reference>
<dbReference type="AlphaFoldDB" id="A0A2A2JS13"/>
<feature type="compositionally biased region" description="Basic and acidic residues" evidence="1">
    <location>
        <begin position="15"/>
        <end position="69"/>
    </location>
</feature>
<organism evidence="2 3">
    <name type="scientific">Diploscapter pachys</name>
    <dbReference type="NCBI Taxonomy" id="2018661"/>
    <lineage>
        <taxon>Eukaryota</taxon>
        <taxon>Metazoa</taxon>
        <taxon>Ecdysozoa</taxon>
        <taxon>Nematoda</taxon>
        <taxon>Chromadorea</taxon>
        <taxon>Rhabditida</taxon>
        <taxon>Rhabditina</taxon>
        <taxon>Rhabditomorpha</taxon>
        <taxon>Rhabditoidea</taxon>
        <taxon>Rhabditidae</taxon>
        <taxon>Diploscapter</taxon>
    </lineage>
</organism>